<keyword evidence="1" id="KW-0472">Membrane</keyword>
<keyword evidence="1" id="KW-0812">Transmembrane</keyword>
<feature type="transmembrane region" description="Helical" evidence="1">
    <location>
        <begin position="146"/>
        <end position="165"/>
    </location>
</feature>
<keyword evidence="3" id="KW-1185">Reference proteome</keyword>
<dbReference type="EMBL" id="BLLB01000002">
    <property type="protein sequence ID" value="GFH02993.1"/>
    <property type="molecule type" value="Genomic_DNA"/>
</dbReference>
<dbReference type="RefSeq" id="WP_163890331.1">
    <property type="nucleotide sequence ID" value="NZ_BLLB01000002.1"/>
</dbReference>
<comment type="caution">
    <text evidence="2">The sequence shown here is derived from an EMBL/GenBank/DDBJ whole genome shotgun (WGS) entry which is preliminary data.</text>
</comment>
<dbReference type="AlphaFoldDB" id="A0A7I9ZQD8"/>
<reference evidence="2 3" key="1">
    <citation type="journal article" date="2019" name="Emerg. Microbes Infect.">
        <title>Comprehensive subspecies identification of 175 nontuberculous mycobacteria species based on 7547 genomic profiles.</title>
        <authorList>
            <person name="Matsumoto Y."/>
            <person name="Kinjo T."/>
            <person name="Motooka D."/>
            <person name="Nabeya D."/>
            <person name="Jung N."/>
            <person name="Uechi K."/>
            <person name="Horii T."/>
            <person name="Iida T."/>
            <person name="Fujita J."/>
            <person name="Nakamura S."/>
        </authorList>
    </citation>
    <scope>NUCLEOTIDE SEQUENCE [LARGE SCALE GENOMIC DNA]</scope>
    <source>
        <strain evidence="2 3">JCM 30996</strain>
    </source>
</reference>
<proteinExistence type="predicted"/>
<gene>
    <name evidence="2" type="ORF">MHIP_34760</name>
</gene>
<accession>A0A7I9ZQD8</accession>
<dbReference type="Proteomes" id="UP000465304">
    <property type="component" value="Unassembled WGS sequence"/>
</dbReference>
<evidence type="ECO:0000313" key="2">
    <source>
        <dbReference type="EMBL" id="GFH02993.1"/>
    </source>
</evidence>
<evidence type="ECO:0000313" key="3">
    <source>
        <dbReference type="Proteomes" id="UP000465304"/>
    </source>
</evidence>
<organism evidence="2 3">
    <name type="scientific">Mycolicibacterium hippocampi</name>
    <dbReference type="NCBI Taxonomy" id="659824"/>
    <lineage>
        <taxon>Bacteria</taxon>
        <taxon>Bacillati</taxon>
        <taxon>Actinomycetota</taxon>
        <taxon>Actinomycetes</taxon>
        <taxon>Mycobacteriales</taxon>
        <taxon>Mycobacteriaceae</taxon>
        <taxon>Mycolicibacterium</taxon>
    </lineage>
</organism>
<evidence type="ECO:0000256" key="1">
    <source>
        <dbReference type="SAM" id="Phobius"/>
    </source>
</evidence>
<name>A0A7I9ZQD8_9MYCO</name>
<feature type="transmembrane region" description="Helical" evidence="1">
    <location>
        <begin position="113"/>
        <end position="134"/>
    </location>
</feature>
<feature type="transmembrane region" description="Helical" evidence="1">
    <location>
        <begin position="6"/>
        <end position="25"/>
    </location>
</feature>
<sequence length="236" mass="27047">MPTEVVVAIIAVCGVVLTQVVTYAISRQNANDLRANIDREVDIIGKLQPTSDEAKKLEAHVRASIGKLIHRDERREQLVDIIWTFAPLFLVSSMLLGLQWWRQRGVPEVIGPGVAVVYYGLFAFWVLLALRYLWQSARLIYSLAKILFGYMRLSWTWVRISRMWIRSVFLKRRNRKTKERLGAVIDIAQDLLDTLDEYPDTGDEGMRAAREQAGEKAARRLADVGITLKSRPIPHY</sequence>
<keyword evidence="1" id="KW-1133">Transmembrane helix</keyword>
<protein>
    <submittedName>
        <fullName evidence="2">Uncharacterized protein</fullName>
    </submittedName>
</protein>
<feature type="transmembrane region" description="Helical" evidence="1">
    <location>
        <begin position="81"/>
        <end position="101"/>
    </location>
</feature>